<evidence type="ECO:0000259" key="15">
    <source>
        <dbReference type="PROSITE" id="PS50968"/>
    </source>
</evidence>
<dbReference type="Gene3D" id="2.40.50.100">
    <property type="match status" value="1"/>
</dbReference>
<dbReference type="NCBIfam" id="NF006367">
    <property type="entry name" value="PRK08591.1"/>
    <property type="match status" value="1"/>
</dbReference>
<evidence type="ECO:0000256" key="3">
    <source>
        <dbReference type="ARBA" id="ARBA00013050"/>
    </source>
</evidence>
<comment type="pathway">
    <text evidence="2">Metabolic intermediate metabolism; propanoyl-CoA degradation; succinyl-CoA from propanoyl-CoA: step 1/3.</text>
</comment>
<name>A0A3N1M441_9PROT</name>
<dbReference type="PROSITE" id="PS50968">
    <property type="entry name" value="BIOTINYL_LIPOYL"/>
    <property type="match status" value="1"/>
</dbReference>
<dbReference type="InterPro" id="IPR016185">
    <property type="entry name" value="PreATP-grasp_dom_sf"/>
</dbReference>
<proteinExistence type="predicted"/>
<dbReference type="PROSITE" id="PS50979">
    <property type="entry name" value="BC"/>
    <property type="match status" value="1"/>
</dbReference>
<keyword evidence="7 14" id="KW-0067">ATP-binding</keyword>
<dbReference type="EC" id="6.4.1.3" evidence="3"/>
<dbReference type="SUPFAM" id="SSF56059">
    <property type="entry name" value="Glutathione synthetase ATP-binding domain-like"/>
    <property type="match status" value="1"/>
</dbReference>
<dbReference type="InterPro" id="IPR005481">
    <property type="entry name" value="BC-like_N"/>
</dbReference>
<keyword evidence="6 14" id="KW-0547">Nucleotide-binding</keyword>
<dbReference type="OrthoDB" id="9763189at2"/>
<evidence type="ECO:0000259" key="17">
    <source>
        <dbReference type="PROSITE" id="PS50979"/>
    </source>
</evidence>
<evidence type="ECO:0000256" key="11">
    <source>
        <dbReference type="ARBA" id="ARBA00023211"/>
    </source>
</evidence>
<dbReference type="AlphaFoldDB" id="A0A3N1M441"/>
<evidence type="ECO:0000256" key="10">
    <source>
        <dbReference type="ARBA" id="ARBA00023098"/>
    </source>
</evidence>
<protein>
    <recommendedName>
        <fullName evidence="3">propionyl-CoA carboxylase</fullName>
        <ecNumber evidence="3">6.4.1.3</ecNumber>
    </recommendedName>
</protein>
<dbReference type="SMART" id="SM00878">
    <property type="entry name" value="Biotin_carb_C"/>
    <property type="match status" value="1"/>
</dbReference>
<dbReference type="Gene3D" id="3.30.470.20">
    <property type="entry name" value="ATP-grasp fold, B domain"/>
    <property type="match status" value="1"/>
</dbReference>
<evidence type="ECO:0000256" key="12">
    <source>
        <dbReference type="ARBA" id="ARBA00023267"/>
    </source>
</evidence>
<keyword evidence="10" id="KW-0443">Lipid metabolism</keyword>
<dbReference type="InterPro" id="IPR005479">
    <property type="entry name" value="CPAse_ATP-bd"/>
</dbReference>
<dbReference type="Pfam" id="PF00289">
    <property type="entry name" value="Biotin_carb_N"/>
    <property type="match status" value="1"/>
</dbReference>
<dbReference type="InterPro" id="IPR011053">
    <property type="entry name" value="Single_hybrid_motif"/>
</dbReference>
<dbReference type="InterPro" id="IPR001882">
    <property type="entry name" value="Biotin_BS"/>
</dbReference>
<comment type="caution">
    <text evidence="18">The sequence shown here is derived from an EMBL/GenBank/DDBJ whole genome shotgun (WGS) entry which is preliminary data.</text>
</comment>
<keyword evidence="9" id="KW-0442">Lipid degradation</keyword>
<evidence type="ECO:0000256" key="13">
    <source>
        <dbReference type="ARBA" id="ARBA00049495"/>
    </source>
</evidence>
<dbReference type="CDD" id="cd06850">
    <property type="entry name" value="biotinyl_domain"/>
    <property type="match status" value="1"/>
</dbReference>
<dbReference type="PROSITE" id="PS00867">
    <property type="entry name" value="CPSASE_2"/>
    <property type="match status" value="1"/>
</dbReference>
<dbReference type="FunFam" id="3.30.1490.20:FF:000003">
    <property type="entry name" value="acetyl-CoA carboxylase isoform X1"/>
    <property type="match status" value="1"/>
</dbReference>
<dbReference type="GO" id="GO:0016042">
    <property type="term" value="P:lipid catabolic process"/>
    <property type="evidence" value="ECO:0007669"/>
    <property type="project" value="UniProtKB-KW"/>
</dbReference>
<evidence type="ECO:0000256" key="5">
    <source>
        <dbReference type="ARBA" id="ARBA00022723"/>
    </source>
</evidence>
<reference evidence="18 19" key="1">
    <citation type="submission" date="2018-11" db="EMBL/GenBank/DDBJ databases">
        <title>Genomic Encyclopedia of Type Strains, Phase IV (KMG-IV): sequencing the most valuable type-strain genomes for metagenomic binning, comparative biology and taxonomic classification.</title>
        <authorList>
            <person name="Goeker M."/>
        </authorList>
    </citation>
    <scope>NUCLEOTIDE SEQUENCE [LARGE SCALE GENOMIC DNA]</scope>
    <source>
        <strain evidence="18 19">DSM 5900</strain>
    </source>
</reference>
<evidence type="ECO:0000256" key="2">
    <source>
        <dbReference type="ARBA" id="ARBA00005060"/>
    </source>
</evidence>
<dbReference type="PANTHER" id="PTHR18866:SF33">
    <property type="entry name" value="METHYLCROTONOYL-COA CARBOXYLASE SUBUNIT ALPHA, MITOCHONDRIAL-RELATED"/>
    <property type="match status" value="1"/>
</dbReference>
<dbReference type="SUPFAM" id="SSF51246">
    <property type="entry name" value="Rudiment single hybrid motif"/>
    <property type="match status" value="1"/>
</dbReference>
<accession>A0A3N1M441</accession>
<dbReference type="Pfam" id="PF00364">
    <property type="entry name" value="Biotin_lipoyl"/>
    <property type="match status" value="1"/>
</dbReference>
<evidence type="ECO:0000256" key="8">
    <source>
        <dbReference type="ARBA" id="ARBA00022842"/>
    </source>
</evidence>
<dbReference type="FunFam" id="3.40.50.20:FF:000010">
    <property type="entry name" value="Propionyl-CoA carboxylase subunit alpha"/>
    <property type="match status" value="1"/>
</dbReference>
<dbReference type="SUPFAM" id="SSF52440">
    <property type="entry name" value="PreATP-grasp domain"/>
    <property type="match status" value="1"/>
</dbReference>
<dbReference type="InterPro" id="IPR011761">
    <property type="entry name" value="ATP-grasp"/>
</dbReference>
<evidence type="ECO:0000256" key="4">
    <source>
        <dbReference type="ARBA" id="ARBA00022598"/>
    </source>
</evidence>
<evidence type="ECO:0000313" key="19">
    <source>
        <dbReference type="Proteomes" id="UP000278222"/>
    </source>
</evidence>
<dbReference type="Pfam" id="PF18140">
    <property type="entry name" value="PCC_BT"/>
    <property type="match status" value="1"/>
</dbReference>
<dbReference type="UniPathway" id="UPA00945">
    <property type="reaction ID" value="UER00908"/>
</dbReference>
<keyword evidence="11" id="KW-0464">Manganese</keyword>
<dbReference type="EMBL" id="RJKX01000013">
    <property type="protein sequence ID" value="ROQ00512.1"/>
    <property type="molecule type" value="Genomic_DNA"/>
</dbReference>
<dbReference type="PROSITE" id="PS50975">
    <property type="entry name" value="ATP_GRASP"/>
    <property type="match status" value="1"/>
</dbReference>
<dbReference type="SUPFAM" id="SSF51230">
    <property type="entry name" value="Single hybrid motif"/>
    <property type="match status" value="1"/>
</dbReference>
<dbReference type="GO" id="GO:0005524">
    <property type="term" value="F:ATP binding"/>
    <property type="evidence" value="ECO:0007669"/>
    <property type="project" value="UniProtKB-UniRule"/>
</dbReference>
<evidence type="ECO:0000256" key="6">
    <source>
        <dbReference type="ARBA" id="ARBA00022741"/>
    </source>
</evidence>
<keyword evidence="4" id="KW-0436">Ligase</keyword>
<dbReference type="GO" id="GO:0004658">
    <property type="term" value="F:propionyl-CoA carboxylase activity"/>
    <property type="evidence" value="ECO:0007669"/>
    <property type="project" value="UniProtKB-EC"/>
</dbReference>
<evidence type="ECO:0000256" key="7">
    <source>
        <dbReference type="ARBA" id="ARBA00022840"/>
    </source>
</evidence>
<evidence type="ECO:0000313" key="18">
    <source>
        <dbReference type="EMBL" id="ROQ00512.1"/>
    </source>
</evidence>
<dbReference type="Proteomes" id="UP000278222">
    <property type="component" value="Unassembled WGS sequence"/>
</dbReference>
<dbReference type="InterPro" id="IPR041265">
    <property type="entry name" value="PCC_BT"/>
</dbReference>
<dbReference type="Pfam" id="PF02786">
    <property type="entry name" value="CPSase_L_D2"/>
    <property type="match status" value="1"/>
</dbReference>
<sequence length="684" mass="73273">MFKKILIANRGEIACRVIRTCRRLGIATVAVHSDADALALHVRMADEAVAIGGAAAADSYLLADRIIAAALATGAEAVHPGYGFLSEKADFASRLEAAGIAFIGPGPAAIAAMGDKIESKKLAHAAGVSTVPGHLDVIADEAEAVRIAQGIGYPVMIKASAGGGGKGMRIARSDAEAEEGFRSARSEARSSFADDRVFIEKYVEEPRHIEIQVLADAQGNTIHLGERECSIQRRHQKVIEEAPSPFLDEATRQAMGAQAVALAKAVGYRSAGTVEFIVDRDRNFYFLEMNTRLQVEHPVTEMVTGLDLVEEMIRVAAGLPLRIGQDDVRLQGWAIEARVYAEDPYRNFLPSIGRVGRYRPPSGEGIRVDTGIYEGAEISMHYDPMIAKLVAFGPDRETARLRLAAALDAYEIGGVTHNVGFLSAVLARPRFATGRLTTNYIAEEFPGGFHGADLSAGTCRDLALVAAFVHHRTAMRDGAASGRMPGRHHRPHADWIAIAGDDERRLSVVDDEAGATITIGLPSGDDRTIGGKADAPSGDDRTIGGLGVRIEGEWHPGQPLFRGLVGGREMTVQVARQRTGWRLSHGGAVLDYRVLSPRVAELARLMPVKAAPDLSRFLLSPMPGLLTQVPVAEGQDVKAGETLAVVEAMKMENILRATRDGRIGKIHAAAGSSLSVDQKILEFE</sequence>
<dbReference type="InterPro" id="IPR005482">
    <property type="entry name" value="Biotin_COase_C"/>
</dbReference>
<dbReference type="InterPro" id="IPR000089">
    <property type="entry name" value="Biotin_lipoyl"/>
</dbReference>
<feature type="domain" description="Biotin carboxylation" evidence="17">
    <location>
        <begin position="1"/>
        <end position="446"/>
    </location>
</feature>
<dbReference type="Gene3D" id="3.30.700.30">
    <property type="match status" value="1"/>
</dbReference>
<dbReference type="InterPro" id="IPR011054">
    <property type="entry name" value="Rudment_hybrid_motif"/>
</dbReference>
<keyword evidence="8" id="KW-0460">Magnesium</keyword>
<dbReference type="InterPro" id="IPR011764">
    <property type="entry name" value="Biotin_carboxylation_dom"/>
</dbReference>
<keyword evidence="19" id="KW-1185">Reference proteome</keyword>
<dbReference type="PROSITE" id="PS00188">
    <property type="entry name" value="BIOTIN"/>
    <property type="match status" value="1"/>
</dbReference>
<evidence type="ECO:0000256" key="14">
    <source>
        <dbReference type="PROSITE-ProRule" id="PRU00409"/>
    </source>
</evidence>
<feature type="domain" description="Lipoyl-binding" evidence="15">
    <location>
        <begin position="609"/>
        <end position="684"/>
    </location>
</feature>
<dbReference type="PROSITE" id="PS00866">
    <property type="entry name" value="CPSASE_1"/>
    <property type="match status" value="1"/>
</dbReference>
<dbReference type="Pfam" id="PF02785">
    <property type="entry name" value="Biotin_carb_C"/>
    <property type="match status" value="1"/>
</dbReference>
<dbReference type="GO" id="GO:0046872">
    <property type="term" value="F:metal ion binding"/>
    <property type="evidence" value="ECO:0007669"/>
    <property type="project" value="UniProtKB-KW"/>
</dbReference>
<evidence type="ECO:0000259" key="16">
    <source>
        <dbReference type="PROSITE" id="PS50975"/>
    </source>
</evidence>
<comment type="catalytic activity">
    <reaction evidence="13">
        <text>propanoyl-CoA + hydrogencarbonate + ATP = (S)-methylmalonyl-CoA + ADP + phosphate + H(+)</text>
        <dbReference type="Rhea" id="RHEA:23720"/>
        <dbReference type="ChEBI" id="CHEBI:15378"/>
        <dbReference type="ChEBI" id="CHEBI:17544"/>
        <dbReference type="ChEBI" id="CHEBI:30616"/>
        <dbReference type="ChEBI" id="CHEBI:43474"/>
        <dbReference type="ChEBI" id="CHEBI:57327"/>
        <dbReference type="ChEBI" id="CHEBI:57392"/>
        <dbReference type="ChEBI" id="CHEBI:456216"/>
        <dbReference type="EC" id="6.4.1.3"/>
    </reaction>
    <physiologicalReaction direction="left-to-right" evidence="13">
        <dbReference type="Rhea" id="RHEA:23721"/>
    </physiologicalReaction>
</comment>
<dbReference type="RefSeq" id="WP_123689782.1">
    <property type="nucleotide sequence ID" value="NZ_AP019700.1"/>
</dbReference>
<comment type="cofactor">
    <cofactor evidence="1">
        <name>biotin</name>
        <dbReference type="ChEBI" id="CHEBI:57586"/>
    </cofactor>
</comment>
<keyword evidence="5" id="KW-0479">Metal-binding</keyword>
<feature type="domain" description="ATP-grasp" evidence="16">
    <location>
        <begin position="120"/>
        <end position="317"/>
    </location>
</feature>
<evidence type="ECO:0000256" key="1">
    <source>
        <dbReference type="ARBA" id="ARBA00001953"/>
    </source>
</evidence>
<dbReference type="PANTHER" id="PTHR18866">
    <property type="entry name" value="CARBOXYLASE:PYRUVATE/ACETYL-COA/PROPIONYL-COA CARBOXYLASE"/>
    <property type="match status" value="1"/>
</dbReference>
<dbReference type="FunFam" id="3.30.470.20:FF:000028">
    <property type="entry name" value="Methylcrotonoyl-CoA carboxylase subunit alpha, mitochondrial"/>
    <property type="match status" value="1"/>
</dbReference>
<keyword evidence="12" id="KW-0092">Biotin</keyword>
<gene>
    <name evidence="18" type="ORF">EDC65_2312</name>
</gene>
<dbReference type="InterPro" id="IPR050856">
    <property type="entry name" value="Biotin_carboxylase_complex"/>
</dbReference>
<organism evidence="18 19">
    <name type="scientific">Stella humosa</name>
    <dbReference type="NCBI Taxonomy" id="94"/>
    <lineage>
        <taxon>Bacteria</taxon>
        <taxon>Pseudomonadati</taxon>
        <taxon>Pseudomonadota</taxon>
        <taxon>Alphaproteobacteria</taxon>
        <taxon>Rhodospirillales</taxon>
        <taxon>Stellaceae</taxon>
        <taxon>Stella</taxon>
    </lineage>
</organism>
<evidence type="ECO:0000256" key="9">
    <source>
        <dbReference type="ARBA" id="ARBA00022963"/>
    </source>
</evidence>